<dbReference type="RefSeq" id="WP_204395633.1">
    <property type="nucleotide sequence ID" value="NZ_JAFBBW010000001.1"/>
</dbReference>
<reference evidence="3" key="1">
    <citation type="journal article" date="2019" name="Int. J. Syst. Evol. Microbiol.">
        <title>The Global Catalogue of Microorganisms (GCM) 10K type strain sequencing project: providing services to taxonomists for standard genome sequencing and annotation.</title>
        <authorList>
            <consortium name="The Broad Institute Genomics Platform"/>
            <consortium name="The Broad Institute Genome Sequencing Center for Infectious Disease"/>
            <person name="Wu L."/>
            <person name="Ma J."/>
        </authorList>
    </citation>
    <scope>NUCLEOTIDE SEQUENCE [LARGE SCALE GENOMIC DNA]</scope>
    <source>
        <strain evidence="3">CGMCC 1.12192</strain>
    </source>
</reference>
<keyword evidence="1" id="KW-0812">Transmembrane</keyword>
<proteinExistence type="predicted"/>
<feature type="transmembrane region" description="Helical" evidence="1">
    <location>
        <begin position="250"/>
        <end position="272"/>
    </location>
</feature>
<evidence type="ECO:0000256" key="1">
    <source>
        <dbReference type="SAM" id="Phobius"/>
    </source>
</evidence>
<keyword evidence="1" id="KW-1133">Transmembrane helix</keyword>
<feature type="transmembrane region" description="Helical" evidence="1">
    <location>
        <begin position="111"/>
        <end position="133"/>
    </location>
</feature>
<feature type="transmembrane region" description="Helical" evidence="1">
    <location>
        <begin position="212"/>
        <end position="238"/>
    </location>
</feature>
<protein>
    <submittedName>
        <fullName evidence="2">Uncharacterized protein</fullName>
    </submittedName>
</protein>
<evidence type="ECO:0000313" key="2">
    <source>
        <dbReference type="EMBL" id="MFC4827585.1"/>
    </source>
</evidence>
<name>A0ABV9R5J1_9MICO</name>
<keyword evidence="3" id="KW-1185">Reference proteome</keyword>
<organism evidence="2 3">
    <name type="scientific">Agromyces aurantiacus</name>
    <dbReference type="NCBI Taxonomy" id="165814"/>
    <lineage>
        <taxon>Bacteria</taxon>
        <taxon>Bacillati</taxon>
        <taxon>Actinomycetota</taxon>
        <taxon>Actinomycetes</taxon>
        <taxon>Micrococcales</taxon>
        <taxon>Microbacteriaceae</taxon>
        <taxon>Agromyces</taxon>
    </lineage>
</organism>
<feature type="transmembrane region" description="Helical" evidence="1">
    <location>
        <begin position="12"/>
        <end position="34"/>
    </location>
</feature>
<comment type="caution">
    <text evidence="2">The sequence shown here is derived from an EMBL/GenBank/DDBJ whole genome shotgun (WGS) entry which is preliminary data.</text>
</comment>
<gene>
    <name evidence="2" type="ORF">ACFPER_02215</name>
</gene>
<feature type="transmembrane region" description="Helical" evidence="1">
    <location>
        <begin position="46"/>
        <end position="67"/>
    </location>
</feature>
<dbReference type="Proteomes" id="UP001595960">
    <property type="component" value="Unassembled WGS sequence"/>
</dbReference>
<feature type="transmembrane region" description="Helical" evidence="1">
    <location>
        <begin position="79"/>
        <end position="99"/>
    </location>
</feature>
<feature type="transmembrane region" description="Helical" evidence="1">
    <location>
        <begin position="173"/>
        <end position="192"/>
    </location>
</feature>
<sequence length="313" mass="31117">MRPAPSARDRREPVLAAVVVGGATVGGLAVPSFLMMSGRTGAEYVFLTFAIIGPAVLLVAGLIAFAVYRMARGRLPHPVLAAITAAIIWGVVRLVEFVAPSIGIGLVSASMTGTGALVAAGAVFAALVVAVSLRRRSLRVIGSGAGADRRAGTDGGAGTGTDGAAAVRWGPRLPLAAIVAIAAFAAGIPAAMGSVVRQFDLFDSVSIERSGIGIALVAVVEALPVALTTAWAVLLVLLVDEWSSPRVLRAIGAGILTVLAIAAPAVVLMGGLDGGAEAVALGAASGAASGLVVFASERRRVAPAPVDVVEPAS</sequence>
<evidence type="ECO:0000313" key="3">
    <source>
        <dbReference type="Proteomes" id="UP001595960"/>
    </source>
</evidence>
<dbReference type="EMBL" id="JBHSJC010000001">
    <property type="protein sequence ID" value="MFC4827585.1"/>
    <property type="molecule type" value="Genomic_DNA"/>
</dbReference>
<feature type="transmembrane region" description="Helical" evidence="1">
    <location>
        <begin position="278"/>
        <end position="295"/>
    </location>
</feature>
<keyword evidence="1" id="KW-0472">Membrane</keyword>
<accession>A0ABV9R5J1</accession>